<dbReference type="AlphaFoldDB" id="A0A813MQV4"/>
<dbReference type="PANTHER" id="PTHR47027">
    <property type="entry name" value="REVERSE TRANSCRIPTASE DOMAIN-CONTAINING PROTEIN"/>
    <property type="match status" value="1"/>
</dbReference>
<protein>
    <recommendedName>
        <fullName evidence="1">Reverse transcriptase domain-containing protein</fullName>
    </recommendedName>
</protein>
<evidence type="ECO:0000313" key="3">
    <source>
        <dbReference type="Proteomes" id="UP000663879"/>
    </source>
</evidence>
<reference evidence="2" key="1">
    <citation type="submission" date="2021-02" db="EMBL/GenBank/DDBJ databases">
        <authorList>
            <person name="Nowell W R."/>
        </authorList>
    </citation>
    <scope>NUCLEOTIDE SEQUENCE</scope>
    <source>
        <strain evidence="2">Ploen Becks lab</strain>
    </source>
</reference>
<dbReference type="CDD" id="cd01650">
    <property type="entry name" value="RT_nLTR_like"/>
    <property type="match status" value="1"/>
</dbReference>
<feature type="domain" description="Reverse transcriptase" evidence="1">
    <location>
        <begin position="1"/>
        <end position="252"/>
    </location>
</feature>
<dbReference type="Gene3D" id="3.30.70.270">
    <property type="match status" value="1"/>
</dbReference>
<comment type="caution">
    <text evidence="2">The sequence shown here is derived from an EMBL/GenBank/DDBJ whole genome shotgun (WGS) entry which is preliminary data.</text>
</comment>
<gene>
    <name evidence="2" type="ORF">OXX778_LOCUS2527</name>
</gene>
<evidence type="ECO:0000313" key="2">
    <source>
        <dbReference type="EMBL" id="CAF0726181.1"/>
    </source>
</evidence>
<sequence>MLDFYNSIPNKLEFPKFFNISLITPIIKDKNKPTNETNNPISISNTFAQIFEKLILIKSPEILKTHQNQFGFKKFTSCSHAFFVIKETIAYYLDKNTDLTLASLMPKKQKLTPRFWLILKLYYDSSNGRVSLNDAISKIFKIYCGVKQGGVLSAYLFNIFINDLIESCFKLNVGALINKLNVSIIAYADDLSLMSPSDANLQLMLDECSEYSKKWKIKLNPTKSKIVNFSKKKDSQQNQNLKLNESYLSTIRSGTVPAKSFK</sequence>
<dbReference type="OrthoDB" id="10014409at2759"/>
<keyword evidence="3" id="KW-1185">Reference proteome</keyword>
<dbReference type="EMBL" id="CAJNOC010000200">
    <property type="protein sequence ID" value="CAF0726181.1"/>
    <property type="molecule type" value="Genomic_DNA"/>
</dbReference>
<dbReference type="Proteomes" id="UP000663879">
    <property type="component" value="Unassembled WGS sequence"/>
</dbReference>
<dbReference type="InterPro" id="IPR043128">
    <property type="entry name" value="Rev_trsase/Diguanyl_cyclase"/>
</dbReference>
<evidence type="ECO:0000259" key="1">
    <source>
        <dbReference type="PROSITE" id="PS50878"/>
    </source>
</evidence>
<accession>A0A813MQV4</accession>
<name>A0A813MQV4_9BILA</name>
<dbReference type="SUPFAM" id="SSF56672">
    <property type="entry name" value="DNA/RNA polymerases"/>
    <property type="match status" value="1"/>
</dbReference>
<organism evidence="2 3">
    <name type="scientific">Brachionus calyciflorus</name>
    <dbReference type="NCBI Taxonomy" id="104777"/>
    <lineage>
        <taxon>Eukaryota</taxon>
        <taxon>Metazoa</taxon>
        <taxon>Spiralia</taxon>
        <taxon>Gnathifera</taxon>
        <taxon>Rotifera</taxon>
        <taxon>Eurotatoria</taxon>
        <taxon>Monogononta</taxon>
        <taxon>Pseudotrocha</taxon>
        <taxon>Ploima</taxon>
        <taxon>Brachionidae</taxon>
        <taxon>Brachionus</taxon>
    </lineage>
</organism>
<dbReference type="InterPro" id="IPR043502">
    <property type="entry name" value="DNA/RNA_pol_sf"/>
</dbReference>
<proteinExistence type="predicted"/>
<dbReference type="PANTHER" id="PTHR47027:SF20">
    <property type="entry name" value="REVERSE TRANSCRIPTASE-LIKE PROTEIN WITH RNA-DIRECTED DNA POLYMERASE DOMAIN"/>
    <property type="match status" value="1"/>
</dbReference>
<dbReference type="PROSITE" id="PS50878">
    <property type="entry name" value="RT_POL"/>
    <property type="match status" value="1"/>
</dbReference>
<dbReference type="InterPro" id="IPR000477">
    <property type="entry name" value="RT_dom"/>
</dbReference>
<dbReference type="Pfam" id="PF00078">
    <property type="entry name" value="RVT_1"/>
    <property type="match status" value="1"/>
</dbReference>